<evidence type="ECO:0000256" key="1">
    <source>
        <dbReference type="ARBA" id="ARBA00004167"/>
    </source>
</evidence>
<sequence>MRTALTASSILLAAGSATANSIEVLAARSMTLVGCYSSSDGLTNQTSYTFQSSGWCYDRCTGYNAAVFALTAGSDCLCGDELPPSSAKVAKGKCSTACDGWPQDMCGGDGFYSVYTTGLESSVSAASASASSGSSTDEATASKTDASAASVSTDSGGQTVVVTAASEQKTTDEASKVKSSHNTAAIAAGVVVGVVGVAALAGAIFFFYRSKKQNAEGGFRGTTGGYGRDSQPPSMSDSRFDGDYMAQRRQSNGSIDDDHDFSRRILQVTNPDRR</sequence>
<dbReference type="RefSeq" id="XP_056557586.1">
    <property type="nucleotide sequence ID" value="XM_056695374.1"/>
</dbReference>
<dbReference type="Pfam" id="PF01822">
    <property type="entry name" value="WSC"/>
    <property type="match status" value="1"/>
</dbReference>
<evidence type="ECO:0000259" key="8">
    <source>
        <dbReference type="PROSITE" id="PS51212"/>
    </source>
</evidence>
<dbReference type="EMBL" id="JAPZBS010000002">
    <property type="protein sequence ID" value="KAJ5380015.1"/>
    <property type="molecule type" value="Genomic_DNA"/>
</dbReference>
<dbReference type="PANTHER" id="PTHR15549">
    <property type="entry name" value="PAIRED IMMUNOGLOBULIN-LIKE TYPE 2 RECEPTOR"/>
    <property type="match status" value="1"/>
</dbReference>
<feature type="compositionally biased region" description="Gly residues" evidence="5">
    <location>
        <begin position="218"/>
        <end position="227"/>
    </location>
</feature>
<dbReference type="GeneID" id="81434551"/>
<organism evidence="9 10">
    <name type="scientific">Penicillium cataractarum</name>
    <dbReference type="NCBI Taxonomy" id="2100454"/>
    <lineage>
        <taxon>Eukaryota</taxon>
        <taxon>Fungi</taxon>
        <taxon>Dikarya</taxon>
        <taxon>Ascomycota</taxon>
        <taxon>Pezizomycotina</taxon>
        <taxon>Eurotiomycetes</taxon>
        <taxon>Eurotiomycetidae</taxon>
        <taxon>Eurotiales</taxon>
        <taxon>Aspergillaceae</taxon>
        <taxon>Penicillium</taxon>
    </lineage>
</organism>
<feature type="region of interest" description="Disordered" evidence="5">
    <location>
        <begin position="217"/>
        <end position="274"/>
    </location>
</feature>
<reference evidence="9" key="2">
    <citation type="journal article" date="2023" name="IMA Fungus">
        <title>Comparative genomic study of the Penicillium genus elucidates a diverse pangenome and 15 lateral gene transfer events.</title>
        <authorList>
            <person name="Petersen C."/>
            <person name="Sorensen T."/>
            <person name="Nielsen M.R."/>
            <person name="Sondergaard T.E."/>
            <person name="Sorensen J.L."/>
            <person name="Fitzpatrick D.A."/>
            <person name="Frisvad J.C."/>
            <person name="Nielsen K.L."/>
        </authorList>
    </citation>
    <scope>NUCLEOTIDE SEQUENCE</scope>
    <source>
        <strain evidence="9">IBT 29864</strain>
    </source>
</reference>
<evidence type="ECO:0000256" key="6">
    <source>
        <dbReference type="SAM" id="Phobius"/>
    </source>
</evidence>
<feature type="signal peptide" evidence="7">
    <location>
        <begin position="1"/>
        <end position="19"/>
    </location>
</feature>
<keyword evidence="2 6" id="KW-0812">Transmembrane</keyword>
<evidence type="ECO:0000256" key="2">
    <source>
        <dbReference type="ARBA" id="ARBA00022692"/>
    </source>
</evidence>
<evidence type="ECO:0000256" key="5">
    <source>
        <dbReference type="SAM" id="MobiDB-lite"/>
    </source>
</evidence>
<gene>
    <name evidence="9" type="ORF">N7496_002443</name>
</gene>
<dbReference type="InterPro" id="IPR002889">
    <property type="entry name" value="WSC_carb-bd"/>
</dbReference>
<feature type="chain" id="PRO_5040946569" description="WSC domain-containing protein" evidence="7">
    <location>
        <begin position="20"/>
        <end position="274"/>
    </location>
</feature>
<dbReference type="Proteomes" id="UP001147782">
    <property type="component" value="Unassembled WGS sequence"/>
</dbReference>
<name>A0A9W9SKE3_9EURO</name>
<reference evidence="9" key="1">
    <citation type="submission" date="2022-11" db="EMBL/GenBank/DDBJ databases">
        <authorList>
            <person name="Petersen C."/>
        </authorList>
    </citation>
    <scope>NUCLEOTIDE SEQUENCE</scope>
    <source>
        <strain evidence="9">IBT 29864</strain>
    </source>
</reference>
<evidence type="ECO:0000313" key="10">
    <source>
        <dbReference type="Proteomes" id="UP001147782"/>
    </source>
</evidence>
<evidence type="ECO:0000256" key="7">
    <source>
        <dbReference type="SAM" id="SignalP"/>
    </source>
</evidence>
<dbReference type="AlphaFoldDB" id="A0A9W9SKE3"/>
<feature type="domain" description="WSC" evidence="8">
    <location>
        <begin position="29"/>
        <end position="118"/>
    </location>
</feature>
<dbReference type="GO" id="GO:0016020">
    <property type="term" value="C:membrane"/>
    <property type="evidence" value="ECO:0007669"/>
    <property type="project" value="UniProtKB-SubCell"/>
</dbReference>
<comment type="subcellular location">
    <subcellularLocation>
        <location evidence="1">Membrane</location>
        <topology evidence="1">Single-pass membrane protein</topology>
    </subcellularLocation>
</comment>
<protein>
    <recommendedName>
        <fullName evidence="8">WSC domain-containing protein</fullName>
    </recommendedName>
</protein>
<accession>A0A9W9SKE3</accession>
<keyword evidence="7" id="KW-0732">Signal</keyword>
<keyword evidence="10" id="KW-1185">Reference proteome</keyword>
<comment type="caution">
    <text evidence="9">The sequence shown here is derived from an EMBL/GenBank/DDBJ whole genome shotgun (WGS) entry which is preliminary data.</text>
</comment>
<dbReference type="InterPro" id="IPR051694">
    <property type="entry name" value="Immunoregulatory_rcpt-like"/>
</dbReference>
<evidence type="ECO:0000256" key="4">
    <source>
        <dbReference type="ARBA" id="ARBA00023136"/>
    </source>
</evidence>
<dbReference type="GO" id="GO:0071944">
    <property type="term" value="C:cell periphery"/>
    <property type="evidence" value="ECO:0007669"/>
    <property type="project" value="UniProtKB-ARBA"/>
</dbReference>
<dbReference type="PANTHER" id="PTHR15549:SF26">
    <property type="entry name" value="AXIAL BUDDING PATTERN PROTEIN 2-RELATED"/>
    <property type="match status" value="1"/>
</dbReference>
<keyword evidence="4 6" id="KW-0472">Membrane</keyword>
<feature type="transmembrane region" description="Helical" evidence="6">
    <location>
        <begin position="184"/>
        <end position="208"/>
    </location>
</feature>
<evidence type="ECO:0000256" key="3">
    <source>
        <dbReference type="ARBA" id="ARBA00022989"/>
    </source>
</evidence>
<dbReference type="SMART" id="SM00321">
    <property type="entry name" value="WSC"/>
    <property type="match status" value="1"/>
</dbReference>
<dbReference type="PROSITE" id="PS51212">
    <property type="entry name" value="WSC"/>
    <property type="match status" value="1"/>
</dbReference>
<proteinExistence type="predicted"/>
<keyword evidence="3 6" id="KW-1133">Transmembrane helix</keyword>
<evidence type="ECO:0000313" key="9">
    <source>
        <dbReference type="EMBL" id="KAJ5380015.1"/>
    </source>
</evidence>
<feature type="region of interest" description="Disordered" evidence="5">
    <location>
        <begin position="129"/>
        <end position="153"/>
    </location>
</feature>
<dbReference type="OrthoDB" id="2019572at2759"/>